<organism evidence="1 2">
    <name type="scientific">Ostreococcus lucimarinus (strain CCE9901)</name>
    <dbReference type="NCBI Taxonomy" id="436017"/>
    <lineage>
        <taxon>Eukaryota</taxon>
        <taxon>Viridiplantae</taxon>
        <taxon>Chlorophyta</taxon>
        <taxon>Mamiellophyceae</taxon>
        <taxon>Mamiellales</taxon>
        <taxon>Bathycoccaceae</taxon>
        <taxon>Ostreococcus</taxon>
    </lineage>
</organism>
<dbReference type="HOGENOM" id="CLU_1613563_0_0_1"/>
<dbReference type="AlphaFoldDB" id="A4RX87"/>
<proteinExistence type="predicted"/>
<dbReference type="OrthoDB" id="10545508at2759"/>
<keyword evidence="2" id="KW-1185">Reference proteome</keyword>
<gene>
    <name evidence="1" type="ORF">OSTLU_92726</name>
</gene>
<evidence type="ECO:0000313" key="1">
    <source>
        <dbReference type="EMBL" id="ABO96246.1"/>
    </source>
</evidence>
<name>A4RX87_OSTLU</name>
<dbReference type="Proteomes" id="UP000001568">
    <property type="component" value="Chromosome 5"/>
</dbReference>
<dbReference type="Gramene" id="ABO96246">
    <property type="protein sequence ID" value="ABO96246"/>
    <property type="gene ID" value="OSTLU_92726"/>
</dbReference>
<protein>
    <submittedName>
        <fullName evidence="1">Uncharacterized protein</fullName>
    </submittedName>
</protein>
<dbReference type="GeneID" id="5001819"/>
<dbReference type="KEGG" id="olu:OSTLU_92726"/>
<accession>A4RX87</accession>
<reference evidence="1 2" key="1">
    <citation type="journal article" date="2007" name="Proc. Natl. Acad. Sci. U.S.A.">
        <title>The tiny eukaryote Ostreococcus provides genomic insights into the paradox of plankton speciation.</title>
        <authorList>
            <person name="Palenik B."/>
            <person name="Grimwood J."/>
            <person name="Aerts A."/>
            <person name="Rouze P."/>
            <person name="Salamov A."/>
            <person name="Putnam N."/>
            <person name="Dupont C."/>
            <person name="Jorgensen R."/>
            <person name="Derelle E."/>
            <person name="Rombauts S."/>
            <person name="Zhou K."/>
            <person name="Otillar R."/>
            <person name="Merchant S.S."/>
            <person name="Podell S."/>
            <person name="Gaasterland T."/>
            <person name="Napoli C."/>
            <person name="Gendler K."/>
            <person name="Manuell A."/>
            <person name="Tai V."/>
            <person name="Vallon O."/>
            <person name="Piganeau G."/>
            <person name="Jancek S."/>
            <person name="Heijde M."/>
            <person name="Jabbari K."/>
            <person name="Bowler C."/>
            <person name="Lohr M."/>
            <person name="Robbens S."/>
            <person name="Werner G."/>
            <person name="Dubchak I."/>
            <person name="Pazour G.J."/>
            <person name="Ren Q."/>
            <person name="Paulsen I."/>
            <person name="Delwiche C."/>
            <person name="Schmutz J."/>
            <person name="Rokhsar D."/>
            <person name="Van de Peer Y."/>
            <person name="Moreau H."/>
            <person name="Grigoriev I.V."/>
        </authorList>
    </citation>
    <scope>NUCLEOTIDE SEQUENCE [LARGE SCALE GENOMIC DNA]</scope>
    <source>
        <strain evidence="1 2">CCE9901</strain>
    </source>
</reference>
<dbReference type="EMBL" id="CP000585">
    <property type="protein sequence ID" value="ABO96246.1"/>
    <property type="molecule type" value="Genomic_DNA"/>
</dbReference>
<sequence>MCEALERFCGEGVRAGEVFHKCPEAALVCVDAAKIQRALVNVRAALPMKEVCLGRVVERAPRCLLAAGDADAMKGLGDATRALAAAMDVSLDDERLRAVVESTAEVLFEEPGAIQRAIDEMKPLNDGLHHPSLADFVVEYAEALVVPYIRQTLAQTLAMRRSYRV</sequence>
<evidence type="ECO:0000313" key="2">
    <source>
        <dbReference type="Proteomes" id="UP000001568"/>
    </source>
</evidence>
<dbReference type="RefSeq" id="XP_001417953.1">
    <property type="nucleotide sequence ID" value="XM_001417916.1"/>
</dbReference>